<keyword evidence="1" id="KW-0472">Membrane</keyword>
<dbReference type="RefSeq" id="WP_279959531.1">
    <property type="nucleotide sequence ID" value="NZ_CP125669.1"/>
</dbReference>
<gene>
    <name evidence="2" type="ORF">QLH32_14635</name>
</gene>
<proteinExistence type="predicted"/>
<sequence length="154" mass="17346">MALQQDLVLHPNARLVQIYVDRMLLSYATKQITEHANFSHLRSLIDNFAVAENVLHKLMKQTTAGMLQPAPYLFIQAMERTEAGLTFVELRALRELGFNSGASFVAIYNEQGKLLEPDQLPKPYNPTHFKLLVSMTIGVILLILVLGLIHFLSS</sequence>
<evidence type="ECO:0000313" key="2">
    <source>
        <dbReference type="EMBL" id="WHP05242.1"/>
    </source>
</evidence>
<evidence type="ECO:0000256" key="1">
    <source>
        <dbReference type="SAM" id="Phobius"/>
    </source>
</evidence>
<protein>
    <submittedName>
        <fullName evidence="2">Uncharacterized protein</fullName>
    </submittedName>
</protein>
<name>A0ABY8S422_9GAMM</name>
<keyword evidence="1" id="KW-1133">Transmembrane helix</keyword>
<evidence type="ECO:0000313" key="3">
    <source>
        <dbReference type="Proteomes" id="UP001229836"/>
    </source>
</evidence>
<keyword evidence="3" id="KW-1185">Reference proteome</keyword>
<dbReference type="Proteomes" id="UP001229836">
    <property type="component" value="Chromosome"/>
</dbReference>
<organism evidence="2 3">
    <name type="scientific">Acinetobacter corruptisaponis</name>
    <dbReference type="NCBI Taxonomy" id="3045147"/>
    <lineage>
        <taxon>Bacteria</taxon>
        <taxon>Pseudomonadati</taxon>
        <taxon>Pseudomonadota</taxon>
        <taxon>Gammaproteobacteria</taxon>
        <taxon>Moraxellales</taxon>
        <taxon>Moraxellaceae</taxon>
        <taxon>Acinetobacter</taxon>
    </lineage>
</organism>
<keyword evidence="1" id="KW-0812">Transmembrane</keyword>
<reference evidence="2 3" key="1">
    <citation type="submission" date="2023-05" db="EMBL/GenBank/DDBJ databases">
        <title>The complete genome of Acinetobacter sp. nov KCTC 92772.</title>
        <authorList>
            <person name="Zhou G."/>
        </authorList>
    </citation>
    <scope>NUCLEOTIDE SEQUENCE [LARGE SCALE GENOMIC DNA]</scope>
    <source>
        <strain evidence="2 3">KCTC 92772</strain>
    </source>
</reference>
<accession>A0ABY8S422</accession>
<dbReference type="EMBL" id="CP125669">
    <property type="protein sequence ID" value="WHP05242.1"/>
    <property type="molecule type" value="Genomic_DNA"/>
</dbReference>
<feature type="transmembrane region" description="Helical" evidence="1">
    <location>
        <begin position="131"/>
        <end position="152"/>
    </location>
</feature>